<keyword evidence="1" id="KW-0732">Signal</keyword>
<sequence precursor="true">MNFFATPACKIRISAIVLVALLSGISRGQETANEKNDVDLTVSSKFRMRVFFDLLGQENMARELEVIDSQKTKIQRLGSEYKVVSQKIFDDCYSQIAEAKTNENVSLQNRMIAKAESARNVAFEGLTRKTLRALDNVLLPHQAKRAKQIALQKELLKEHAGDEVGLFMVHRGILWVL</sequence>
<dbReference type="EMBL" id="CP042912">
    <property type="protein sequence ID" value="QEG22779.1"/>
    <property type="molecule type" value="Genomic_DNA"/>
</dbReference>
<dbReference type="RefSeq" id="WP_075085915.1">
    <property type="nucleotide sequence ID" value="NZ_CP042912.1"/>
</dbReference>
<dbReference type="KEGG" id="mff:MFFC18_26620"/>
<evidence type="ECO:0000313" key="3">
    <source>
        <dbReference type="Proteomes" id="UP000322214"/>
    </source>
</evidence>
<proteinExistence type="predicted"/>
<dbReference type="Proteomes" id="UP000322214">
    <property type="component" value="Chromosome"/>
</dbReference>
<evidence type="ECO:0000256" key="1">
    <source>
        <dbReference type="SAM" id="SignalP"/>
    </source>
</evidence>
<keyword evidence="3" id="KW-1185">Reference proteome</keyword>
<evidence type="ECO:0008006" key="4">
    <source>
        <dbReference type="Google" id="ProtNLM"/>
    </source>
</evidence>
<reference evidence="2 3" key="1">
    <citation type="submission" date="2019-08" db="EMBL/GenBank/DDBJ databases">
        <title>Deep-cultivation of Planctomycetes and their phenomic and genomic characterization uncovers novel biology.</title>
        <authorList>
            <person name="Wiegand S."/>
            <person name="Jogler M."/>
            <person name="Boedeker C."/>
            <person name="Pinto D."/>
            <person name="Vollmers J."/>
            <person name="Rivas-Marin E."/>
            <person name="Kohn T."/>
            <person name="Peeters S.H."/>
            <person name="Heuer A."/>
            <person name="Rast P."/>
            <person name="Oberbeckmann S."/>
            <person name="Bunk B."/>
            <person name="Jeske O."/>
            <person name="Meyerdierks A."/>
            <person name="Storesund J.E."/>
            <person name="Kallscheuer N."/>
            <person name="Luecker S."/>
            <person name="Lage O.M."/>
            <person name="Pohl T."/>
            <person name="Merkel B.J."/>
            <person name="Hornburger P."/>
            <person name="Mueller R.-W."/>
            <person name="Bruemmer F."/>
            <person name="Labrenz M."/>
            <person name="Spormann A.M."/>
            <person name="Op den Camp H."/>
            <person name="Overmann J."/>
            <person name="Amann R."/>
            <person name="Jetten M.S.M."/>
            <person name="Mascher T."/>
            <person name="Medema M.H."/>
            <person name="Devos D.P."/>
            <person name="Kaster A.-K."/>
            <person name="Ovreas L."/>
            <person name="Rohde M."/>
            <person name="Galperin M.Y."/>
            <person name="Jogler C."/>
        </authorList>
    </citation>
    <scope>NUCLEOTIDE SEQUENCE [LARGE SCALE GENOMIC DNA]</scope>
    <source>
        <strain evidence="2 3">FC18</strain>
    </source>
</reference>
<organism evidence="2 3">
    <name type="scientific">Mariniblastus fucicola</name>
    <dbReference type="NCBI Taxonomy" id="980251"/>
    <lineage>
        <taxon>Bacteria</taxon>
        <taxon>Pseudomonadati</taxon>
        <taxon>Planctomycetota</taxon>
        <taxon>Planctomycetia</taxon>
        <taxon>Pirellulales</taxon>
        <taxon>Pirellulaceae</taxon>
        <taxon>Mariniblastus</taxon>
    </lineage>
</organism>
<evidence type="ECO:0000313" key="2">
    <source>
        <dbReference type="EMBL" id="QEG22779.1"/>
    </source>
</evidence>
<dbReference type="AlphaFoldDB" id="A0A5B9PBG3"/>
<accession>A0A5B9PBG3</accession>
<protein>
    <recommendedName>
        <fullName evidence="4">Outer membrane protein (OmpH-like)</fullName>
    </recommendedName>
</protein>
<feature type="chain" id="PRO_5022982721" description="Outer membrane protein (OmpH-like)" evidence="1">
    <location>
        <begin position="29"/>
        <end position="177"/>
    </location>
</feature>
<feature type="signal peptide" evidence="1">
    <location>
        <begin position="1"/>
        <end position="28"/>
    </location>
</feature>
<gene>
    <name evidence="2" type="ORF">MFFC18_26620</name>
</gene>
<name>A0A5B9PBG3_9BACT</name>